<evidence type="ECO:0000256" key="2">
    <source>
        <dbReference type="ARBA" id="ARBA00037883"/>
    </source>
</evidence>
<dbReference type="SUPFAM" id="SSF55159">
    <property type="entry name" value="eIF1-like"/>
    <property type="match status" value="1"/>
</dbReference>
<dbReference type="GO" id="GO:0005737">
    <property type="term" value="C:cytoplasm"/>
    <property type="evidence" value="ECO:0007669"/>
    <property type="project" value="TreeGrafter"/>
</dbReference>
<dbReference type="Pfam" id="PF01633">
    <property type="entry name" value="Choline_kinase"/>
    <property type="match status" value="1"/>
</dbReference>
<dbReference type="PANTHER" id="PTHR22603:SF66">
    <property type="entry name" value="ETHANOLAMINE KINASE"/>
    <property type="match status" value="1"/>
</dbReference>
<keyword evidence="5" id="KW-0812">Transmembrane</keyword>
<dbReference type="InParanoid" id="A0A151ZGF6"/>
<name>A0A151ZGF6_TIELA</name>
<dbReference type="AlphaFoldDB" id="A0A151ZGF6"/>
<dbReference type="InterPro" id="IPR036877">
    <property type="entry name" value="SUI1_dom_sf"/>
</dbReference>
<organism evidence="7 8">
    <name type="scientific">Tieghemostelium lacteum</name>
    <name type="common">Slime mold</name>
    <name type="synonym">Dictyostelium lacteum</name>
    <dbReference type="NCBI Taxonomy" id="361077"/>
    <lineage>
        <taxon>Eukaryota</taxon>
        <taxon>Amoebozoa</taxon>
        <taxon>Evosea</taxon>
        <taxon>Eumycetozoa</taxon>
        <taxon>Dictyostelia</taxon>
        <taxon>Dictyosteliales</taxon>
        <taxon>Raperosteliaceae</taxon>
        <taxon>Tieghemostelium</taxon>
    </lineage>
</organism>
<protein>
    <recommendedName>
        <fullName evidence="4">ethanolamine kinase</fullName>
        <ecNumber evidence="4">2.7.1.82</ecNumber>
    </recommendedName>
</protein>
<accession>A0A151ZGF6</accession>
<comment type="caution">
    <text evidence="7">The sequence shown here is derived from an EMBL/GenBank/DDBJ whole genome shotgun (WGS) entry which is preliminary data.</text>
</comment>
<keyword evidence="7" id="KW-0808">Transferase</keyword>
<dbReference type="GO" id="GO:0004305">
    <property type="term" value="F:ethanolamine kinase activity"/>
    <property type="evidence" value="ECO:0007669"/>
    <property type="project" value="UniProtKB-EC"/>
</dbReference>
<comment type="similarity">
    <text evidence="3">Belongs to the choline/ethanolamine kinase family.</text>
</comment>
<dbReference type="CDD" id="cd11566">
    <property type="entry name" value="eIF1_SUI1"/>
    <property type="match status" value="1"/>
</dbReference>
<evidence type="ECO:0000313" key="8">
    <source>
        <dbReference type="Proteomes" id="UP000076078"/>
    </source>
</evidence>
<dbReference type="Gene3D" id="3.30.780.10">
    <property type="entry name" value="SUI1-like domain"/>
    <property type="match status" value="1"/>
</dbReference>
<evidence type="ECO:0000256" key="1">
    <source>
        <dbReference type="ARBA" id="ARBA00005422"/>
    </source>
</evidence>
<evidence type="ECO:0000256" key="3">
    <source>
        <dbReference type="ARBA" id="ARBA00038211"/>
    </source>
</evidence>
<dbReference type="Gene3D" id="3.90.1200.10">
    <property type="match status" value="1"/>
</dbReference>
<keyword evidence="5" id="KW-0472">Membrane</keyword>
<keyword evidence="8" id="KW-1185">Reference proteome</keyword>
<dbReference type="OMA" id="EAPYYKI"/>
<dbReference type="Pfam" id="PF01253">
    <property type="entry name" value="SUI1"/>
    <property type="match status" value="1"/>
</dbReference>
<dbReference type="STRING" id="361077.A0A151ZGF6"/>
<feature type="transmembrane region" description="Helical" evidence="5">
    <location>
        <begin position="337"/>
        <end position="359"/>
    </location>
</feature>
<keyword evidence="5" id="KW-1133">Transmembrane helix</keyword>
<dbReference type="OrthoDB" id="10267235at2759"/>
<evidence type="ECO:0000256" key="4">
    <source>
        <dbReference type="ARBA" id="ARBA00038874"/>
    </source>
</evidence>
<proteinExistence type="inferred from homology"/>
<dbReference type="InterPro" id="IPR011009">
    <property type="entry name" value="Kinase-like_dom_sf"/>
</dbReference>
<dbReference type="GO" id="GO:0003743">
    <property type="term" value="F:translation initiation factor activity"/>
    <property type="evidence" value="ECO:0007669"/>
    <property type="project" value="InterPro"/>
</dbReference>
<evidence type="ECO:0000256" key="5">
    <source>
        <dbReference type="SAM" id="Phobius"/>
    </source>
</evidence>
<dbReference type="EC" id="2.7.1.82" evidence="4"/>
<sequence length="497" mass="57993">MNKSPYEVFHYTVEKDNIDRGLCDIARHFVPEYRNSTDKDLTITRLNGGITNILYLVEDKSIENKPKDIPVVIRLYGYKSEEIIDRKNELVVQTEADMNGLGAKFYGLFDNGCIYGFIPGNPLEHEDLSNSKIQGLVAKEIAEWHSIEMPTRKNPSLWNTIKKWAALAPLDQYPEEKKNQYYQTLNVRQMIEESKQLEKTLATLNSPIVFCHNDLLSRNIIVNAEQDHASFIDFEYANYNFRGFELANHFNEYAGFGPDYKLYPSREQQEHFISEYLKVTQKLKASEEPSKEDIHKLYVECNQFSLASHLFWGFWSIVQAMNSEIDFDYLEYGKAHIILYLSFFLFLFLYQTQLFYFIIRMTSIQNLESVDPFAEESSIGGDTSTINYIHIRIFQRSGRKAVTTIESLPKNCNFKKILSHFKKTFSCNGSLVEDELIGTVIQLQGDHRKEYSNNYYFPIRHNLNNLIITIIISKKNLEITHPLQFCFCIKSTHINIY</sequence>
<comment type="similarity">
    <text evidence="1">Belongs to the SUI1 family.</text>
</comment>
<dbReference type="CDD" id="cd05157">
    <property type="entry name" value="ETNK_euk"/>
    <property type="match status" value="1"/>
</dbReference>
<dbReference type="EMBL" id="LODT01000028">
    <property type="protein sequence ID" value="KYQ93007.1"/>
    <property type="molecule type" value="Genomic_DNA"/>
</dbReference>
<dbReference type="SUPFAM" id="SSF56112">
    <property type="entry name" value="Protein kinase-like (PK-like)"/>
    <property type="match status" value="1"/>
</dbReference>
<gene>
    <name evidence="7" type="ORF">DLAC_05612</name>
</gene>
<dbReference type="InterPro" id="IPR001950">
    <property type="entry name" value="SUI1"/>
</dbReference>
<keyword evidence="7" id="KW-0418">Kinase</keyword>
<evidence type="ECO:0000313" key="7">
    <source>
        <dbReference type="EMBL" id="KYQ93007.1"/>
    </source>
</evidence>
<reference evidence="7 8" key="1">
    <citation type="submission" date="2015-12" db="EMBL/GenBank/DDBJ databases">
        <title>Dictyostelia acquired genes for synthesis and detection of signals that induce cell-type specialization by lateral gene transfer from prokaryotes.</title>
        <authorList>
            <person name="Gloeckner G."/>
            <person name="Schaap P."/>
        </authorList>
    </citation>
    <scope>NUCLEOTIDE SEQUENCE [LARGE SCALE GENOMIC DNA]</scope>
    <source>
        <strain evidence="7 8">TK</strain>
    </source>
</reference>
<dbReference type="PROSITE" id="PS50296">
    <property type="entry name" value="SUI1"/>
    <property type="match status" value="1"/>
</dbReference>
<dbReference type="GO" id="GO:0006646">
    <property type="term" value="P:phosphatidylethanolamine biosynthetic process"/>
    <property type="evidence" value="ECO:0007669"/>
    <property type="project" value="TreeGrafter"/>
</dbReference>
<dbReference type="InterPro" id="IPR005874">
    <property type="entry name" value="SUI1_euk"/>
</dbReference>
<dbReference type="Gene3D" id="3.30.200.20">
    <property type="entry name" value="Phosphorylase Kinase, domain 1"/>
    <property type="match status" value="1"/>
</dbReference>
<dbReference type="Proteomes" id="UP000076078">
    <property type="component" value="Unassembled WGS sequence"/>
</dbReference>
<dbReference type="FunCoup" id="A0A151ZGF6">
    <property type="interactions" value="637"/>
</dbReference>
<comment type="pathway">
    <text evidence="2">Phospholipid metabolism; phosphatidylethanolamine biosynthesis; phosphatidylethanolamine from ethanolamine: step 1/3.</text>
</comment>
<evidence type="ECO:0000259" key="6">
    <source>
        <dbReference type="PROSITE" id="PS50296"/>
    </source>
</evidence>
<feature type="domain" description="SUI1" evidence="6">
    <location>
        <begin position="389"/>
        <end position="450"/>
    </location>
</feature>
<dbReference type="PANTHER" id="PTHR22603">
    <property type="entry name" value="CHOLINE/ETHANOALAMINE KINASE"/>
    <property type="match status" value="1"/>
</dbReference>